<dbReference type="EC" id="5.6.2.3" evidence="11 12"/>
<evidence type="ECO:0000256" key="1">
    <source>
        <dbReference type="ARBA" id="ARBA00008428"/>
    </source>
</evidence>
<accession>A0ABY4EN49</accession>
<evidence type="ECO:0000259" key="13">
    <source>
        <dbReference type="PROSITE" id="PS51199"/>
    </source>
</evidence>
<evidence type="ECO:0000313" key="14">
    <source>
        <dbReference type="EMBL" id="UOQ45410.1"/>
    </source>
</evidence>
<organism evidence="14 15">
    <name type="scientific">Halobacillus salinarum</name>
    <dbReference type="NCBI Taxonomy" id="2932257"/>
    <lineage>
        <taxon>Bacteria</taxon>
        <taxon>Bacillati</taxon>
        <taxon>Bacillota</taxon>
        <taxon>Bacilli</taxon>
        <taxon>Bacillales</taxon>
        <taxon>Bacillaceae</taxon>
        <taxon>Halobacillus</taxon>
    </lineage>
</organism>
<evidence type="ECO:0000256" key="11">
    <source>
        <dbReference type="NCBIfam" id="TIGR00665"/>
    </source>
</evidence>
<dbReference type="InterPro" id="IPR016136">
    <property type="entry name" value="DNA_helicase_N/primase_C"/>
</dbReference>
<dbReference type="Gene3D" id="1.10.860.10">
    <property type="entry name" value="DNAb Helicase, Chain A"/>
    <property type="match status" value="1"/>
</dbReference>
<evidence type="ECO:0000256" key="10">
    <source>
        <dbReference type="ARBA" id="ARBA00048954"/>
    </source>
</evidence>
<protein>
    <recommendedName>
        <fullName evidence="11 12">Replicative DNA helicase</fullName>
        <ecNumber evidence="11 12">5.6.2.3</ecNumber>
    </recommendedName>
</protein>
<dbReference type="PANTHER" id="PTHR30153:SF2">
    <property type="entry name" value="REPLICATIVE DNA HELICASE"/>
    <property type="match status" value="1"/>
</dbReference>
<dbReference type="PANTHER" id="PTHR30153">
    <property type="entry name" value="REPLICATIVE DNA HELICASE DNAB"/>
    <property type="match status" value="1"/>
</dbReference>
<evidence type="ECO:0000256" key="12">
    <source>
        <dbReference type="RuleBase" id="RU362085"/>
    </source>
</evidence>
<dbReference type="InterPro" id="IPR007693">
    <property type="entry name" value="DNA_helicase_DnaB-like_N"/>
</dbReference>
<evidence type="ECO:0000256" key="5">
    <source>
        <dbReference type="ARBA" id="ARBA00022801"/>
    </source>
</evidence>
<dbReference type="Pfam" id="PF03796">
    <property type="entry name" value="DnaB_C"/>
    <property type="match status" value="1"/>
</dbReference>
<dbReference type="GO" id="GO:0016787">
    <property type="term" value="F:hydrolase activity"/>
    <property type="evidence" value="ECO:0007669"/>
    <property type="project" value="UniProtKB-KW"/>
</dbReference>
<dbReference type="SUPFAM" id="SSF48024">
    <property type="entry name" value="N-terminal domain of DnaB helicase"/>
    <property type="match status" value="1"/>
</dbReference>
<proteinExistence type="inferred from homology"/>
<keyword evidence="5 12" id="KW-0378">Hydrolase</keyword>
<reference evidence="14 15" key="1">
    <citation type="submission" date="2022-04" db="EMBL/GenBank/DDBJ databases">
        <title>Halobacillus sp. isolated from saltern.</title>
        <authorList>
            <person name="Won M."/>
            <person name="Lee C.-M."/>
            <person name="Woen H.-Y."/>
            <person name="Kwon S.-W."/>
        </authorList>
    </citation>
    <scope>NUCLEOTIDE SEQUENCE [LARGE SCALE GENOMIC DNA]</scope>
    <source>
        <strain evidence="14 15">SSBR10-3</strain>
    </source>
</reference>
<gene>
    <name evidence="14" type="primary">dnaB</name>
    <name evidence="14" type="ORF">MUN89_05545</name>
</gene>
<keyword evidence="2 12" id="KW-0639">Primosome</keyword>
<dbReference type="InterPro" id="IPR027417">
    <property type="entry name" value="P-loop_NTPase"/>
</dbReference>
<dbReference type="SUPFAM" id="SSF52540">
    <property type="entry name" value="P-loop containing nucleoside triphosphate hydrolases"/>
    <property type="match status" value="1"/>
</dbReference>
<evidence type="ECO:0000256" key="7">
    <source>
        <dbReference type="ARBA" id="ARBA00022840"/>
    </source>
</evidence>
<dbReference type="CDD" id="cd00984">
    <property type="entry name" value="DnaB_C"/>
    <property type="match status" value="1"/>
</dbReference>
<evidence type="ECO:0000256" key="6">
    <source>
        <dbReference type="ARBA" id="ARBA00022806"/>
    </source>
</evidence>
<dbReference type="InterPro" id="IPR007694">
    <property type="entry name" value="DNA_helicase_DnaB-like_C"/>
</dbReference>
<evidence type="ECO:0000256" key="3">
    <source>
        <dbReference type="ARBA" id="ARBA00022705"/>
    </source>
</evidence>
<keyword evidence="3 12" id="KW-0235">DNA replication</keyword>
<dbReference type="InterPro" id="IPR007692">
    <property type="entry name" value="DNA_helicase_DnaB"/>
</dbReference>
<dbReference type="PROSITE" id="PS51199">
    <property type="entry name" value="SF4_HELICASE"/>
    <property type="match status" value="1"/>
</dbReference>
<name>A0ABY4EN49_9BACI</name>
<dbReference type="Proteomes" id="UP000831787">
    <property type="component" value="Chromosome"/>
</dbReference>
<comment type="function">
    <text evidence="12">The main replicative DNA helicase, it participates in initiation and elongation during chromosome replication. Travels ahead of the DNA replisome, separating dsDNA into templates for DNA synthesis. A processive ATP-dependent 5'-3' DNA helicase it has DNA-dependent ATPase activity.</text>
</comment>
<evidence type="ECO:0000313" key="15">
    <source>
        <dbReference type="Proteomes" id="UP000831787"/>
    </source>
</evidence>
<keyword evidence="7 12" id="KW-0067">ATP-binding</keyword>
<keyword evidence="15" id="KW-1185">Reference proteome</keyword>
<feature type="domain" description="SF4 helicase" evidence="13">
    <location>
        <begin position="158"/>
        <end position="419"/>
    </location>
</feature>
<dbReference type="GO" id="GO:0003678">
    <property type="term" value="F:DNA helicase activity"/>
    <property type="evidence" value="ECO:0007669"/>
    <property type="project" value="UniProtKB-EC"/>
</dbReference>
<evidence type="ECO:0000256" key="4">
    <source>
        <dbReference type="ARBA" id="ARBA00022741"/>
    </source>
</evidence>
<dbReference type="InterPro" id="IPR036185">
    <property type="entry name" value="DNA_heli_DnaB-like_N_sf"/>
</dbReference>
<dbReference type="RefSeq" id="WP_244712115.1">
    <property type="nucleotide sequence ID" value="NZ_CP095073.1"/>
</dbReference>
<keyword evidence="8 12" id="KW-0238">DNA-binding</keyword>
<dbReference type="NCBIfam" id="TIGR00665">
    <property type="entry name" value="DnaB"/>
    <property type="match status" value="1"/>
</dbReference>
<dbReference type="Pfam" id="PF00772">
    <property type="entry name" value="DnaB"/>
    <property type="match status" value="1"/>
</dbReference>
<sequence length="419" mass="47444">MIENIQAEQAVLGAILYDGAVMKEIHLHPEHFANSHHQLLFEAMQTVEHAGHPLSLVSVTTELKSKIQEVGGVSYLTKLASSVATTRTVQYDQKLILEAYCNRKTKEAAAQYVKEPSVQALETMLEKIEQYKTVEDRTEEASTYETLIAIAQEMGESPCDQMTGFSTGYAKLDQMTGGTQRGDLIILAARPSMGKTAFALNIAANHCRQEGNVHLISLEMNKKSLLQRIISSEATINGQKWRTMKFSEEDYHYGMKAIGEIARWPLNIYEQSYTIHDIRTSLRQKIQAGSKSRDLVVIDYLQLITSKGRYERRDLEVGAITRELKKIARELNVPIIILSQLSRGVEQRKDKRPMMSDLRESGNIEQDADVIGFLYREDYYSQNESEDERVELLLSKQRNGPIGTIGMRFQKEFGIFVGV</sequence>
<dbReference type="EMBL" id="CP095073">
    <property type="protein sequence ID" value="UOQ45410.1"/>
    <property type="molecule type" value="Genomic_DNA"/>
</dbReference>
<evidence type="ECO:0000256" key="2">
    <source>
        <dbReference type="ARBA" id="ARBA00022515"/>
    </source>
</evidence>
<keyword evidence="6 12" id="KW-0347">Helicase</keyword>
<evidence type="ECO:0000256" key="8">
    <source>
        <dbReference type="ARBA" id="ARBA00023125"/>
    </source>
</evidence>
<evidence type="ECO:0000256" key="9">
    <source>
        <dbReference type="ARBA" id="ARBA00023235"/>
    </source>
</evidence>
<keyword evidence="4 12" id="KW-0547">Nucleotide-binding</keyword>
<comment type="similarity">
    <text evidence="1 12">Belongs to the helicase family. DnaB subfamily.</text>
</comment>
<dbReference type="Gene3D" id="3.40.50.300">
    <property type="entry name" value="P-loop containing nucleotide triphosphate hydrolases"/>
    <property type="match status" value="1"/>
</dbReference>
<keyword evidence="9" id="KW-0413">Isomerase</keyword>
<comment type="catalytic activity">
    <reaction evidence="10 12">
        <text>ATP + H2O = ADP + phosphate + H(+)</text>
        <dbReference type="Rhea" id="RHEA:13065"/>
        <dbReference type="ChEBI" id="CHEBI:15377"/>
        <dbReference type="ChEBI" id="CHEBI:15378"/>
        <dbReference type="ChEBI" id="CHEBI:30616"/>
        <dbReference type="ChEBI" id="CHEBI:43474"/>
        <dbReference type="ChEBI" id="CHEBI:456216"/>
        <dbReference type="EC" id="5.6.2.3"/>
    </reaction>
</comment>